<dbReference type="Proteomes" id="UP000517252">
    <property type="component" value="Unassembled WGS sequence"/>
</dbReference>
<keyword evidence="6" id="KW-0072">Autophagy</keyword>
<dbReference type="InterPro" id="IPR011009">
    <property type="entry name" value="Kinase-like_dom_sf"/>
</dbReference>
<dbReference type="GO" id="GO:0034045">
    <property type="term" value="C:phagophore assembly site membrane"/>
    <property type="evidence" value="ECO:0007669"/>
    <property type="project" value="UniProtKB-SubCell"/>
</dbReference>
<dbReference type="Pfam" id="PF00498">
    <property type="entry name" value="FHA"/>
    <property type="match status" value="1"/>
</dbReference>
<feature type="domain" description="FHA" evidence="10">
    <location>
        <begin position="113"/>
        <end position="166"/>
    </location>
</feature>
<dbReference type="SUPFAM" id="SSF49879">
    <property type="entry name" value="SMAD/FHA domain"/>
    <property type="match status" value="1"/>
</dbReference>
<dbReference type="PROSITE" id="PS00108">
    <property type="entry name" value="PROTEIN_KINASE_ST"/>
    <property type="match status" value="1"/>
</dbReference>
<dbReference type="PROSITE" id="PS50006">
    <property type="entry name" value="FHA_DOMAIN"/>
    <property type="match status" value="1"/>
</dbReference>
<evidence type="ECO:0000256" key="2">
    <source>
        <dbReference type="ARBA" id="ARBA00005575"/>
    </source>
</evidence>
<keyword evidence="4 8" id="KW-0547">Nucleotide-binding</keyword>
<dbReference type="PANTHER" id="PTHR24348">
    <property type="entry name" value="SERINE/THREONINE-PROTEIN KINASE UNC-51-RELATED"/>
    <property type="match status" value="1"/>
</dbReference>
<keyword evidence="12" id="KW-0808">Transferase</keyword>
<evidence type="ECO:0000313" key="13">
    <source>
        <dbReference type="Proteomes" id="UP000517252"/>
    </source>
</evidence>
<keyword evidence="3" id="KW-0813">Transport</keyword>
<comment type="subcellular location">
    <subcellularLocation>
        <location evidence="1">Preautophagosomal structure membrane</location>
        <topology evidence="1">Peripheral membrane protein</topology>
    </subcellularLocation>
</comment>
<protein>
    <recommendedName>
        <fullName evidence="7">Autophagy-related protein 1</fullName>
    </recommendedName>
</protein>
<feature type="compositionally biased region" description="Polar residues" evidence="9">
    <location>
        <begin position="596"/>
        <end position="609"/>
    </location>
</feature>
<gene>
    <name evidence="12" type="ORF">TASIC1_0001048600</name>
</gene>
<keyword evidence="12" id="KW-0418">Kinase</keyword>
<dbReference type="OrthoDB" id="504170at2759"/>
<feature type="region of interest" description="Disordered" evidence="9">
    <location>
        <begin position="255"/>
        <end position="284"/>
    </location>
</feature>
<feature type="region of interest" description="Disordered" evidence="9">
    <location>
        <begin position="1"/>
        <end position="29"/>
    </location>
</feature>
<evidence type="ECO:0000313" key="12">
    <source>
        <dbReference type="EMBL" id="GFP52334.1"/>
    </source>
</evidence>
<dbReference type="GO" id="GO:0004674">
    <property type="term" value="F:protein serine/threonine kinase activity"/>
    <property type="evidence" value="ECO:0007669"/>
    <property type="project" value="InterPro"/>
</dbReference>
<reference evidence="12 13" key="1">
    <citation type="submission" date="2020-07" db="EMBL/GenBank/DDBJ databases">
        <title>Trichoderma asperellum IC-1 whole genome shotgun sequence.</title>
        <authorList>
            <person name="Kanamasa S."/>
            <person name="Takahashi H."/>
        </authorList>
    </citation>
    <scope>NUCLEOTIDE SEQUENCE [LARGE SCALE GENOMIC DNA]</scope>
    <source>
        <strain evidence="12 13">IC-1</strain>
    </source>
</reference>
<evidence type="ECO:0000256" key="8">
    <source>
        <dbReference type="PROSITE-ProRule" id="PRU10141"/>
    </source>
</evidence>
<organism evidence="12 13">
    <name type="scientific">Trichoderma asperellum</name>
    <name type="common">Filamentous fungus</name>
    <dbReference type="NCBI Taxonomy" id="101201"/>
    <lineage>
        <taxon>Eukaryota</taxon>
        <taxon>Fungi</taxon>
        <taxon>Dikarya</taxon>
        <taxon>Ascomycota</taxon>
        <taxon>Pezizomycotina</taxon>
        <taxon>Sordariomycetes</taxon>
        <taxon>Hypocreomycetidae</taxon>
        <taxon>Hypocreales</taxon>
        <taxon>Hypocreaceae</taxon>
        <taxon>Trichoderma</taxon>
    </lineage>
</organism>
<accession>A0A6V8QIN5</accession>
<dbReference type="SMART" id="SM00220">
    <property type="entry name" value="S_TKc"/>
    <property type="match status" value="1"/>
</dbReference>
<dbReference type="SMART" id="SM00240">
    <property type="entry name" value="FHA"/>
    <property type="match status" value="1"/>
</dbReference>
<evidence type="ECO:0000259" key="10">
    <source>
        <dbReference type="PROSITE" id="PS50006"/>
    </source>
</evidence>
<evidence type="ECO:0000259" key="11">
    <source>
        <dbReference type="PROSITE" id="PS50011"/>
    </source>
</evidence>
<keyword evidence="5 8" id="KW-0067">ATP-binding</keyword>
<evidence type="ECO:0000256" key="1">
    <source>
        <dbReference type="ARBA" id="ARBA00004623"/>
    </source>
</evidence>
<dbReference type="Gene3D" id="1.10.510.10">
    <property type="entry name" value="Transferase(Phosphotransferase) domain 1"/>
    <property type="match status" value="1"/>
</dbReference>
<evidence type="ECO:0000256" key="5">
    <source>
        <dbReference type="ARBA" id="ARBA00022840"/>
    </source>
</evidence>
<feature type="domain" description="Protein kinase" evidence="11">
    <location>
        <begin position="290"/>
        <end position="574"/>
    </location>
</feature>
<evidence type="ECO:0000256" key="7">
    <source>
        <dbReference type="ARBA" id="ARBA00030237"/>
    </source>
</evidence>
<dbReference type="InterPro" id="IPR045269">
    <property type="entry name" value="Atg1-like"/>
</dbReference>
<feature type="region of interest" description="Disordered" evidence="9">
    <location>
        <begin position="687"/>
        <end position="710"/>
    </location>
</feature>
<dbReference type="SUPFAM" id="SSF56112">
    <property type="entry name" value="Protein kinase-like (PK-like)"/>
    <property type="match status" value="1"/>
</dbReference>
<dbReference type="InterPro" id="IPR008984">
    <property type="entry name" value="SMAD_FHA_dom_sf"/>
</dbReference>
<dbReference type="EMBL" id="BLZH01000001">
    <property type="protein sequence ID" value="GFP52334.1"/>
    <property type="molecule type" value="Genomic_DNA"/>
</dbReference>
<dbReference type="GO" id="GO:0005524">
    <property type="term" value="F:ATP binding"/>
    <property type="evidence" value="ECO:0007669"/>
    <property type="project" value="UniProtKB-UniRule"/>
</dbReference>
<dbReference type="GO" id="GO:0010506">
    <property type="term" value="P:regulation of autophagy"/>
    <property type="evidence" value="ECO:0007669"/>
    <property type="project" value="InterPro"/>
</dbReference>
<comment type="similarity">
    <text evidence="2">Belongs to the protein kinase superfamily. CAMK Ser/Thr protein kinase family. CHEK2 subfamily.</text>
</comment>
<feature type="compositionally biased region" description="Polar residues" evidence="9">
    <location>
        <begin position="8"/>
        <end position="17"/>
    </location>
</feature>
<feature type="compositionally biased region" description="Acidic residues" evidence="9">
    <location>
        <begin position="623"/>
        <end position="640"/>
    </location>
</feature>
<proteinExistence type="inferred from homology"/>
<dbReference type="Gene3D" id="2.60.200.20">
    <property type="match status" value="1"/>
</dbReference>
<dbReference type="Pfam" id="PF00069">
    <property type="entry name" value="Pkinase"/>
    <property type="match status" value="1"/>
</dbReference>
<dbReference type="InterPro" id="IPR000719">
    <property type="entry name" value="Prot_kinase_dom"/>
</dbReference>
<feature type="region of interest" description="Disordered" evidence="9">
    <location>
        <begin position="593"/>
        <end position="648"/>
    </location>
</feature>
<comment type="caution">
    <text evidence="12">The sequence shown here is derived from an EMBL/GenBank/DDBJ whole genome shotgun (WGS) entry which is preliminary data.</text>
</comment>
<feature type="region of interest" description="Disordered" evidence="9">
    <location>
        <begin position="775"/>
        <end position="801"/>
    </location>
</feature>
<feature type="binding site" evidence="8">
    <location>
        <position position="319"/>
    </location>
    <ligand>
        <name>ATP</name>
        <dbReference type="ChEBI" id="CHEBI:30616"/>
    </ligand>
</feature>
<dbReference type="AlphaFoldDB" id="A0A6V8QIN5"/>
<name>A0A6V8QIN5_TRIAP</name>
<evidence type="ECO:0000256" key="4">
    <source>
        <dbReference type="ARBA" id="ARBA00022741"/>
    </source>
</evidence>
<dbReference type="PROSITE" id="PS50011">
    <property type="entry name" value="PROTEIN_KINASE_DOM"/>
    <property type="match status" value="1"/>
</dbReference>
<sequence length="1237" mass="139425">MDGEEPTQEPTQATQNILDPRRLGKQNSGFSDEDISDIICVLYPHSDTARVEVQQLLKTGSPYLIGRDEADDVELDYEHEDRPSQFESNPANHGNHAIILRLSSQVHSPAAGFVFGRNPGRCDIVFANDPLRRISNIHFRIFVNEHGTVMIEDKSTNGTFVDDRLLKNAHRDPTKKPILKWMLSSGSLIRIYLHNEMQDLTFRVRIPRRADEYMDAYQRKVDDYFLRHNLLPGPVETITAGPGGHVDLFKNAGQLITPRRPERQPSEQRSPTKRKDNRGVRREWTGSGKYNRIGMIGKGAFAVVYKVTSKYDGMPYAAKEIEKRRFIKNGVLDQKVENEMKIMQRVKHPNIVRYMENFDWEDRLLIIIMELVPGGDIGKHVADEGPFPEAEARIISQQLLSALAYLHNNNITHRDVKPDNILINSLSPLEVKLTDFGLSKMVDTEQTFLRTFCGTLLYCAPEVYNEYAEYDDKGVRSRGKKARRAPGQRYNHAVDIWSLGGVIFYSMTGQPPYPVKSGTSYSELLHQIMTMLLDIRPLDERGISDSGIDFICAMLQRRPENRATVEELDEHPWIHSRTIEASQSFGEITDEEDVLESSQYHGTQHQPNAYQIEDENDRVSDSAGEESEREDENEQQEQDEKENIGWNYTFGQGTMRPLRLFGEVGVSAVGSSGAVLESQLNLPAAKMTSDGSNGSNFGGQDDEAYDSGDSGDSGATLVKLGSIFRPERSVSIDHAQSADQLQSLVENVASQSLGVSVVGVEDPNASSYSIASSDFNASKRKSPSPLAASADFDNDSTPTEKPALKRLKSEGFMDDVADPTIEEYNLLSRMPPIQRSNSGRQIDEPVSKKHFWAQDRRTWHLNYPEMTQLQYDAFLLAANQRKEEFLPGKTPLWSLAMKYFPPVTALERQNTPVIQSSPDEDVNMDFPATGPFADGAATNNTEIPDSLRVVPVLQEDGQPRTIALIASDTTSCVRDIECLMTDTLVSFGRGLENTAVYEDRFNSKVPKYAFKVLLWKEGYDPSNDPAKVPLPWTQDLAGDEKSYHLWISTKATLGIRINGQMLDSSDSKKPFGPSKNWTKVYNGDELLIWGDPNEQTKLKVQCLWGGSAHERKDKRLELATTELAKELDAACLRTEKRIRDVSDKRADKRQKISEVEMEDKERLRRSDLERERSLFFERKRLEAIEFLALKTGHSTTATASSRRGSPATSLAPSMFSTRFQSTVMRTSPEKDAVRLVR</sequence>
<dbReference type="PROSITE" id="PS00107">
    <property type="entry name" value="PROTEIN_KINASE_ATP"/>
    <property type="match status" value="1"/>
</dbReference>
<feature type="compositionally biased region" description="Basic and acidic residues" evidence="9">
    <location>
        <begin position="273"/>
        <end position="284"/>
    </location>
</feature>
<evidence type="ECO:0000256" key="6">
    <source>
        <dbReference type="ARBA" id="ARBA00023006"/>
    </source>
</evidence>
<evidence type="ECO:0000256" key="9">
    <source>
        <dbReference type="SAM" id="MobiDB-lite"/>
    </source>
</evidence>
<dbReference type="InterPro" id="IPR008271">
    <property type="entry name" value="Ser/Thr_kinase_AS"/>
</dbReference>
<dbReference type="InterPro" id="IPR000253">
    <property type="entry name" value="FHA_dom"/>
</dbReference>
<evidence type="ECO:0000256" key="3">
    <source>
        <dbReference type="ARBA" id="ARBA00022448"/>
    </source>
</evidence>
<dbReference type="GO" id="GO:0006914">
    <property type="term" value="P:autophagy"/>
    <property type="evidence" value="ECO:0007669"/>
    <property type="project" value="UniProtKB-KW"/>
</dbReference>
<dbReference type="InterPro" id="IPR017441">
    <property type="entry name" value="Protein_kinase_ATP_BS"/>
</dbReference>
<dbReference type="FunFam" id="3.30.200.20:FF:000470">
    <property type="entry name" value="Serine/threonine-protein kinase RAD53"/>
    <property type="match status" value="1"/>
</dbReference>